<organism evidence="1 2">
    <name type="scientific">Cinchona calisaya</name>
    <dbReference type="NCBI Taxonomy" id="153742"/>
    <lineage>
        <taxon>Eukaryota</taxon>
        <taxon>Viridiplantae</taxon>
        <taxon>Streptophyta</taxon>
        <taxon>Embryophyta</taxon>
        <taxon>Tracheophyta</taxon>
        <taxon>Spermatophyta</taxon>
        <taxon>Magnoliopsida</taxon>
        <taxon>eudicotyledons</taxon>
        <taxon>Gunneridae</taxon>
        <taxon>Pentapetalae</taxon>
        <taxon>asterids</taxon>
        <taxon>lamiids</taxon>
        <taxon>Gentianales</taxon>
        <taxon>Rubiaceae</taxon>
        <taxon>Cinchonoideae</taxon>
        <taxon>Cinchoneae</taxon>
        <taxon>Cinchona</taxon>
    </lineage>
</organism>
<dbReference type="AlphaFoldDB" id="A0ABD2YZU3"/>
<evidence type="ECO:0000313" key="1">
    <source>
        <dbReference type="EMBL" id="KAL3512788.1"/>
    </source>
</evidence>
<dbReference type="EMBL" id="JBJUIK010000011">
    <property type="protein sequence ID" value="KAL3512788.1"/>
    <property type="molecule type" value="Genomic_DNA"/>
</dbReference>
<accession>A0ABD2YZU3</accession>
<protein>
    <submittedName>
        <fullName evidence="1">Uncharacterized protein</fullName>
    </submittedName>
</protein>
<reference evidence="1 2" key="1">
    <citation type="submission" date="2024-11" db="EMBL/GenBank/DDBJ databases">
        <title>A near-complete genome assembly of Cinchona calisaya.</title>
        <authorList>
            <person name="Lian D.C."/>
            <person name="Zhao X.W."/>
            <person name="Wei L."/>
        </authorList>
    </citation>
    <scope>NUCLEOTIDE SEQUENCE [LARGE SCALE GENOMIC DNA]</scope>
    <source>
        <tissue evidence="1">Nenye</tissue>
    </source>
</reference>
<gene>
    <name evidence="1" type="ORF">ACH5RR_025505</name>
</gene>
<dbReference type="Proteomes" id="UP001630127">
    <property type="component" value="Unassembled WGS sequence"/>
</dbReference>
<evidence type="ECO:0000313" key="2">
    <source>
        <dbReference type="Proteomes" id="UP001630127"/>
    </source>
</evidence>
<sequence>MDRHSGVGGLDGEMMVMVGWQEIIWLLLMGLKQLRWWLLVAIEGGASELAVQGNGVRNVGVVGVDDDWRRRNSGCSKQWSVFGVGEKNDALAVK</sequence>
<proteinExistence type="predicted"/>
<comment type="caution">
    <text evidence="1">The sequence shown here is derived from an EMBL/GenBank/DDBJ whole genome shotgun (WGS) entry which is preliminary data.</text>
</comment>
<keyword evidence="2" id="KW-1185">Reference proteome</keyword>
<name>A0ABD2YZU3_9GENT</name>